<comment type="caution">
    <text evidence="3">The sequence shown here is derived from an EMBL/GenBank/DDBJ whole genome shotgun (WGS) entry which is preliminary data.</text>
</comment>
<evidence type="ECO:0000313" key="5">
    <source>
        <dbReference type="Proteomes" id="UP000811609"/>
    </source>
</evidence>
<gene>
    <name evidence="3" type="ORF">CIPAW_07G090600</name>
    <name evidence="4" type="ORF">I3842_07G093200</name>
</gene>
<dbReference type="EMBL" id="CM031831">
    <property type="protein sequence ID" value="KAG6703612.1"/>
    <property type="molecule type" value="Genomic_DNA"/>
</dbReference>
<dbReference type="Proteomes" id="UP000811246">
    <property type="component" value="Chromosome 7"/>
</dbReference>
<evidence type="ECO:0000313" key="3">
    <source>
        <dbReference type="EMBL" id="KAG6647617.1"/>
    </source>
</evidence>
<evidence type="ECO:0000256" key="1">
    <source>
        <dbReference type="SAM" id="Phobius"/>
    </source>
</evidence>
<reference evidence="4" key="2">
    <citation type="submission" date="2021-01" db="EMBL/GenBank/DDBJ databases">
        <authorList>
            <person name="Lovell J.T."/>
            <person name="Bentley N."/>
            <person name="Bhattarai G."/>
            <person name="Jenkins J.W."/>
            <person name="Sreedasyam A."/>
            <person name="Alarcon Y."/>
            <person name="Bock C."/>
            <person name="Boston L."/>
            <person name="Carlson J."/>
            <person name="Cervantes K."/>
            <person name="Clermont K."/>
            <person name="Krom N."/>
            <person name="Kubenka K."/>
            <person name="Mamidi S."/>
            <person name="Mattison C."/>
            <person name="Monteros M."/>
            <person name="Pisani C."/>
            <person name="Plott C."/>
            <person name="Rajasekar S."/>
            <person name="Rhein H.S."/>
            <person name="Rohla C."/>
            <person name="Song M."/>
            <person name="Hilaire R.S."/>
            <person name="Shu S."/>
            <person name="Wells L."/>
            <person name="Wang X."/>
            <person name="Webber J."/>
            <person name="Heerema R.J."/>
            <person name="Klein P."/>
            <person name="Conner P."/>
            <person name="Grauke L."/>
            <person name="Grimwood J."/>
            <person name="Schmutz J."/>
            <person name="Randall J.J."/>
        </authorList>
    </citation>
    <scope>NUCLEOTIDE SEQUENCE</scope>
    <source>
        <tissue evidence="4">Leaf</tissue>
    </source>
</reference>
<dbReference type="Proteomes" id="UP000811609">
    <property type="component" value="Chromosome 7"/>
</dbReference>
<feature type="domain" description="DUF6737" evidence="2">
    <location>
        <begin position="88"/>
        <end position="143"/>
    </location>
</feature>
<dbReference type="PANTHER" id="PTHR36046:SF1">
    <property type="entry name" value="DUF6737 DOMAIN-CONTAINING PROTEIN"/>
    <property type="match status" value="1"/>
</dbReference>
<evidence type="ECO:0000313" key="4">
    <source>
        <dbReference type="EMBL" id="KAG6703612.1"/>
    </source>
</evidence>
<dbReference type="InterPro" id="IPR046625">
    <property type="entry name" value="DUF6737"/>
</dbReference>
<protein>
    <recommendedName>
        <fullName evidence="2">DUF6737 domain-containing protein</fullName>
    </recommendedName>
</protein>
<dbReference type="PANTHER" id="PTHR36046">
    <property type="entry name" value="PROTEIN, PUTATIVE-RELATED"/>
    <property type="match status" value="1"/>
</dbReference>
<proteinExistence type="predicted"/>
<accession>A0A8T1Q1E2</accession>
<keyword evidence="1" id="KW-0812">Transmembrane</keyword>
<keyword evidence="1" id="KW-0472">Membrane</keyword>
<reference evidence="3" key="1">
    <citation type="submission" date="2020-12" db="EMBL/GenBank/DDBJ databases">
        <title>WGS assembly of Carya illinoinensis cv. Pawnee.</title>
        <authorList>
            <person name="Platts A."/>
            <person name="Shu S."/>
            <person name="Wright S."/>
            <person name="Barry K."/>
            <person name="Edger P."/>
            <person name="Pires J.C."/>
            <person name="Schmutz J."/>
        </authorList>
    </citation>
    <scope>NUCLEOTIDE SEQUENCE</scope>
    <source>
        <tissue evidence="3">Leaf</tissue>
    </source>
</reference>
<dbReference type="OrthoDB" id="1747990at2759"/>
<dbReference type="AlphaFoldDB" id="A0A8T1Q1E2"/>
<organism evidence="3 5">
    <name type="scientific">Carya illinoinensis</name>
    <name type="common">Pecan</name>
    <dbReference type="NCBI Taxonomy" id="32201"/>
    <lineage>
        <taxon>Eukaryota</taxon>
        <taxon>Viridiplantae</taxon>
        <taxon>Streptophyta</taxon>
        <taxon>Embryophyta</taxon>
        <taxon>Tracheophyta</taxon>
        <taxon>Spermatophyta</taxon>
        <taxon>Magnoliopsida</taxon>
        <taxon>eudicotyledons</taxon>
        <taxon>Gunneridae</taxon>
        <taxon>Pentapetalae</taxon>
        <taxon>rosids</taxon>
        <taxon>fabids</taxon>
        <taxon>Fagales</taxon>
        <taxon>Juglandaceae</taxon>
        <taxon>Carya</taxon>
    </lineage>
</organism>
<name>A0A8T1Q1E2_CARIL</name>
<dbReference type="EMBL" id="CM031815">
    <property type="protein sequence ID" value="KAG6647615.1"/>
    <property type="molecule type" value="Genomic_DNA"/>
</dbReference>
<feature type="transmembrane region" description="Helical" evidence="1">
    <location>
        <begin position="113"/>
        <end position="137"/>
    </location>
</feature>
<keyword evidence="1" id="KW-1133">Transmembrane helix</keyword>
<dbReference type="GO" id="GO:0009507">
    <property type="term" value="C:chloroplast"/>
    <property type="evidence" value="ECO:0007669"/>
    <property type="project" value="TreeGrafter"/>
</dbReference>
<dbReference type="Pfam" id="PF20522">
    <property type="entry name" value="DUF6737"/>
    <property type="match status" value="1"/>
</dbReference>
<dbReference type="EMBL" id="CM031815">
    <property type="protein sequence ID" value="KAG6647617.1"/>
    <property type="molecule type" value="Genomic_DNA"/>
</dbReference>
<dbReference type="EMBL" id="CM031815">
    <property type="protein sequence ID" value="KAG6647616.1"/>
    <property type="molecule type" value="Genomic_DNA"/>
</dbReference>
<evidence type="ECO:0000259" key="2">
    <source>
        <dbReference type="Pfam" id="PF20522"/>
    </source>
</evidence>
<keyword evidence="5" id="KW-1185">Reference proteome</keyword>
<sequence>MGSLSLLPLSLSASFRPHLSPSKTQLSNSVFCPHFSSTTLKSVRLPSKTIAFGSNASEPGESRFLDENGVVDDMDGYLNYLSLEYDTVWDTKPYWCQPWTIILTGVSVTASSWLIFNSVVVTIGILLLICTWWYIFLYSYPKAYSEMIAERRKRVTNGVEDTFGLGNDIN</sequence>